<name>A0ACB0F2L1_RANTA</name>
<accession>A0ACB0F2L1</accession>
<protein>
    <submittedName>
        <fullName evidence="1">Uncharacterized protein</fullName>
    </submittedName>
</protein>
<dbReference type="EMBL" id="OX596087">
    <property type="protein sequence ID" value="CAI9707074.1"/>
    <property type="molecule type" value="Genomic_DNA"/>
</dbReference>
<reference evidence="1" key="1">
    <citation type="submission" date="2023-05" db="EMBL/GenBank/DDBJ databases">
        <authorList>
            <consortium name="ELIXIR-Norway"/>
        </authorList>
    </citation>
    <scope>NUCLEOTIDE SEQUENCE</scope>
</reference>
<evidence type="ECO:0000313" key="1">
    <source>
        <dbReference type="EMBL" id="CAI9707074.1"/>
    </source>
</evidence>
<proteinExistence type="predicted"/>
<organism evidence="1 2">
    <name type="scientific">Rangifer tarandus platyrhynchus</name>
    <name type="common">Svalbard reindeer</name>
    <dbReference type="NCBI Taxonomy" id="3082113"/>
    <lineage>
        <taxon>Eukaryota</taxon>
        <taxon>Metazoa</taxon>
        <taxon>Chordata</taxon>
        <taxon>Craniata</taxon>
        <taxon>Vertebrata</taxon>
        <taxon>Euteleostomi</taxon>
        <taxon>Mammalia</taxon>
        <taxon>Eutheria</taxon>
        <taxon>Laurasiatheria</taxon>
        <taxon>Artiodactyla</taxon>
        <taxon>Ruminantia</taxon>
        <taxon>Pecora</taxon>
        <taxon>Cervidae</taxon>
        <taxon>Odocoileinae</taxon>
        <taxon>Rangifer</taxon>
    </lineage>
</organism>
<evidence type="ECO:0000313" key="2">
    <source>
        <dbReference type="Proteomes" id="UP001162501"/>
    </source>
</evidence>
<dbReference type="Proteomes" id="UP001162501">
    <property type="component" value="Chromosome 3"/>
</dbReference>
<gene>
    <name evidence="1" type="ORF">MRATA1EN3_LOCUS18287</name>
</gene>
<sequence length="403" mass="43604">MTGILTRGDGGDAATSQGQLQPPVAGKGGKDPARKPVEERCPVTPGSQTSGHRDRERVTEEKQSRSLCPAASAAYAQSWRRGSPRAYWSGHEPARGEQMTCVRVLPGSLPQGLRTLAGSWSRDIYILEEGQARAWPTRSFLSIRAMGARAEPEHPRGRPVTHKRPRAKHQPWERAVPSALRTSGGRLAGGTRLASGRPSPPQIARRRLAGPTGHPPLGCCLRAHTRRDTVGAEARTDTVDTQACLHARAPVHTHRHVVYRRLASRAHAALRPQPRAGSGIARRLHSGDGQEPKLQSCILKRQGKGGQEAQRPAPRRPQRAAGSRPSAQRQRCDPVHARKPRAVPREHAHSAPDWPTPTVPSAELRPEVRAVALPSSPSDSLQTTSVSAVGFAPSPDEPRGMSR</sequence>